<dbReference type="AlphaFoldDB" id="A0A133VL22"/>
<name>A0A133VL22_9EURY</name>
<comment type="caution">
    <text evidence="1">The sequence shown here is derived from an EMBL/GenBank/DDBJ whole genome shotgun (WGS) entry which is preliminary data.</text>
</comment>
<gene>
    <name evidence="1" type="ORF">AKJ54_00700</name>
</gene>
<keyword evidence="2" id="KW-1185">Reference proteome</keyword>
<protein>
    <submittedName>
        <fullName evidence="1">Uncharacterized protein</fullName>
    </submittedName>
</protein>
<proteinExistence type="predicted"/>
<organism evidence="1 2">
    <name type="scientific">candidate division MSBL1 archaeon SCGC-AAA382K21</name>
    <dbReference type="NCBI Taxonomy" id="1698283"/>
    <lineage>
        <taxon>Archaea</taxon>
        <taxon>Methanobacteriati</taxon>
        <taxon>Methanobacteriota</taxon>
        <taxon>candidate division MSBL1</taxon>
    </lineage>
</organism>
<sequence>MREEEKMSKILYEKTGKRLKTELENVGAVSLPESVFTINSFYGGKERGKCIQITTDSRGYEEFTKKEIQEIIDVLRRWVEDEK</sequence>
<evidence type="ECO:0000313" key="2">
    <source>
        <dbReference type="Proteomes" id="UP000070504"/>
    </source>
</evidence>
<reference evidence="1 2" key="1">
    <citation type="journal article" date="2016" name="Sci. Rep.">
        <title>Metabolic traits of an uncultured archaeal lineage -MSBL1- from brine pools of the Red Sea.</title>
        <authorList>
            <person name="Mwirichia R."/>
            <person name="Alam I."/>
            <person name="Rashid M."/>
            <person name="Vinu M."/>
            <person name="Ba-Alawi W."/>
            <person name="Anthony Kamau A."/>
            <person name="Kamanda Ngugi D."/>
            <person name="Goker M."/>
            <person name="Klenk H.P."/>
            <person name="Bajic V."/>
            <person name="Stingl U."/>
        </authorList>
    </citation>
    <scope>NUCLEOTIDE SEQUENCE [LARGE SCALE GENOMIC DNA]</scope>
    <source>
        <strain evidence="1">SCGC-AAA382K21</strain>
    </source>
</reference>
<dbReference type="EMBL" id="LHYH01000010">
    <property type="protein sequence ID" value="KXB07156.1"/>
    <property type="molecule type" value="Genomic_DNA"/>
</dbReference>
<dbReference type="Proteomes" id="UP000070504">
    <property type="component" value="Unassembled WGS sequence"/>
</dbReference>
<evidence type="ECO:0000313" key="1">
    <source>
        <dbReference type="EMBL" id="KXB07156.1"/>
    </source>
</evidence>
<accession>A0A133VL22</accession>